<feature type="transmembrane region" description="Helical" evidence="2">
    <location>
        <begin position="59"/>
        <end position="79"/>
    </location>
</feature>
<sequence>MSTTVVDKFLPPGIAAYLAKEERDLAQNKIHVEPSSPRTKLLAASNAFQFRSRLQHVVLLFRGWVNFMSSFSLFVLATLNDICARLCFFGNDDDVDETKRLIKSLAQLYVVNPQPATHLTTTIISQFYTLNIPYHTIKLHRITVELSHFISDVFAPLLQRVLTVIKAGTAIRLSVFDKAVECVERIDRVNVADGFWRSQLRTRRQVYDILDGVIVALRGTKPLLIRAPQKVLNVKVLRAKSDDLCEEVCLFCVQNFERSKLFFFAPSHESRQRRKRALVALARLRRGATFLEAIFGEGGEKKDGVTVFCDSRLVLWNGMTLEEARAQKEALDRKFDEFVRFGAAEQERGEGLDDNMGEDAGHVEEAAGHEEEEEEKEFTFEPKNEEGKGERGVDEEEEVTLIFSGAGTRKPEKRRKRIEGKGGGNFNGHNIYIKPKAIDGKTLLSELQGRFRNMPPVKTKEVVFDDGVVEEEEEEEEEAVKENLVVKTGILFGEAASFGLGGGGFFAALQSRVAAHGTDNNDAIVID</sequence>
<keyword evidence="4" id="KW-1185">Reference proteome</keyword>
<dbReference type="AlphaFoldDB" id="A0A9W7CES3"/>
<proteinExistence type="predicted"/>
<organism evidence="3 4">
    <name type="scientific">Triparma laevis f. longispina</name>
    <dbReference type="NCBI Taxonomy" id="1714387"/>
    <lineage>
        <taxon>Eukaryota</taxon>
        <taxon>Sar</taxon>
        <taxon>Stramenopiles</taxon>
        <taxon>Ochrophyta</taxon>
        <taxon>Bolidophyceae</taxon>
        <taxon>Parmales</taxon>
        <taxon>Triparmaceae</taxon>
        <taxon>Triparma</taxon>
    </lineage>
</organism>
<evidence type="ECO:0000256" key="1">
    <source>
        <dbReference type="SAM" id="MobiDB-lite"/>
    </source>
</evidence>
<keyword evidence="2" id="KW-0812">Transmembrane</keyword>
<accession>A0A9W7CES3</accession>
<reference evidence="4" key="1">
    <citation type="journal article" date="2023" name="Commun. Biol.">
        <title>Genome analysis of Parmales, the sister group of diatoms, reveals the evolutionary specialization of diatoms from phago-mixotrophs to photoautotrophs.</title>
        <authorList>
            <person name="Ban H."/>
            <person name="Sato S."/>
            <person name="Yoshikawa S."/>
            <person name="Yamada K."/>
            <person name="Nakamura Y."/>
            <person name="Ichinomiya M."/>
            <person name="Sato N."/>
            <person name="Blanc-Mathieu R."/>
            <person name="Endo H."/>
            <person name="Kuwata A."/>
            <person name="Ogata H."/>
        </authorList>
    </citation>
    <scope>NUCLEOTIDE SEQUENCE [LARGE SCALE GENOMIC DNA]</scope>
    <source>
        <strain evidence="4">NIES 3700</strain>
    </source>
</reference>
<keyword evidence="2" id="KW-1133">Transmembrane helix</keyword>
<protein>
    <submittedName>
        <fullName evidence="3">Uncharacterized protein</fullName>
    </submittedName>
</protein>
<name>A0A9W7CES3_9STRA</name>
<evidence type="ECO:0000313" key="4">
    <source>
        <dbReference type="Proteomes" id="UP001165122"/>
    </source>
</evidence>
<feature type="compositionally biased region" description="Basic and acidic residues" evidence="1">
    <location>
        <begin position="377"/>
        <end position="392"/>
    </location>
</feature>
<keyword evidence="2" id="KW-0472">Membrane</keyword>
<comment type="caution">
    <text evidence="3">The sequence shown here is derived from an EMBL/GenBank/DDBJ whole genome shotgun (WGS) entry which is preliminary data.</text>
</comment>
<dbReference type="Proteomes" id="UP001165122">
    <property type="component" value="Unassembled WGS sequence"/>
</dbReference>
<feature type="region of interest" description="Disordered" evidence="1">
    <location>
        <begin position="364"/>
        <end position="397"/>
    </location>
</feature>
<evidence type="ECO:0000313" key="3">
    <source>
        <dbReference type="EMBL" id="GMI03271.1"/>
    </source>
</evidence>
<gene>
    <name evidence="3" type="ORF">TrLO_g3652</name>
</gene>
<evidence type="ECO:0000256" key="2">
    <source>
        <dbReference type="SAM" id="Phobius"/>
    </source>
</evidence>
<dbReference type="EMBL" id="BRXW01000055">
    <property type="protein sequence ID" value="GMI03271.1"/>
    <property type="molecule type" value="Genomic_DNA"/>
</dbReference>
<dbReference type="OrthoDB" id="10478076at2759"/>